<protein>
    <submittedName>
        <fullName evidence="1">Uncharacterized protein</fullName>
    </submittedName>
</protein>
<reference evidence="1" key="1">
    <citation type="journal article" date="2021" name="Open Biol.">
        <title>Shared evolutionary footprints suggest mitochondrial oxidative damage underlies multiple complex I losses in fungi.</title>
        <authorList>
            <person name="Schikora-Tamarit M.A."/>
            <person name="Marcet-Houben M."/>
            <person name="Nosek J."/>
            <person name="Gabaldon T."/>
        </authorList>
    </citation>
    <scope>NUCLEOTIDE SEQUENCE</scope>
    <source>
        <strain evidence="1">CBS6075</strain>
    </source>
</reference>
<keyword evidence="2" id="KW-1185">Reference proteome</keyword>
<sequence>MGLVSNKTQHDKVGVQTVDTMPVLFCLNGTSEPSGTLLIHLGSWGDTIDCHVEHLVRLDDVEQMVDIGKNSPKHLIVGHSQQRTVIRMRTCVQNRVHVKIQVIKLWDWSGSVNFVGYQRPSLRDKPEKLRDT</sequence>
<dbReference type="EMBL" id="JAEUBE010000158">
    <property type="protein sequence ID" value="KAH3668356.1"/>
    <property type="molecule type" value="Genomic_DNA"/>
</dbReference>
<evidence type="ECO:0000313" key="1">
    <source>
        <dbReference type="EMBL" id="KAH3668356.1"/>
    </source>
</evidence>
<dbReference type="Proteomes" id="UP000769157">
    <property type="component" value="Unassembled WGS sequence"/>
</dbReference>
<organism evidence="1 2">
    <name type="scientific">Ogataea philodendri</name>
    <dbReference type="NCBI Taxonomy" id="1378263"/>
    <lineage>
        <taxon>Eukaryota</taxon>
        <taxon>Fungi</taxon>
        <taxon>Dikarya</taxon>
        <taxon>Ascomycota</taxon>
        <taxon>Saccharomycotina</taxon>
        <taxon>Pichiomycetes</taxon>
        <taxon>Pichiales</taxon>
        <taxon>Pichiaceae</taxon>
        <taxon>Ogataea</taxon>
    </lineage>
</organism>
<comment type="caution">
    <text evidence="1">The sequence shown here is derived from an EMBL/GenBank/DDBJ whole genome shotgun (WGS) entry which is preliminary data.</text>
</comment>
<dbReference type="GeneID" id="70234077"/>
<dbReference type="AlphaFoldDB" id="A0A9P8T702"/>
<gene>
    <name evidence="1" type="ORF">OGAPHI_002110</name>
</gene>
<accession>A0A9P8T702</accession>
<proteinExistence type="predicted"/>
<evidence type="ECO:0000313" key="2">
    <source>
        <dbReference type="Proteomes" id="UP000769157"/>
    </source>
</evidence>
<dbReference type="RefSeq" id="XP_046062770.1">
    <property type="nucleotide sequence ID" value="XM_046202945.1"/>
</dbReference>
<reference evidence="1" key="2">
    <citation type="submission" date="2021-01" db="EMBL/GenBank/DDBJ databases">
        <authorList>
            <person name="Schikora-Tamarit M.A."/>
        </authorList>
    </citation>
    <scope>NUCLEOTIDE SEQUENCE</scope>
    <source>
        <strain evidence="1">CBS6075</strain>
    </source>
</reference>
<name>A0A9P8T702_9ASCO</name>